<proteinExistence type="predicted"/>
<dbReference type="EMBL" id="BPQB01000132">
    <property type="protein sequence ID" value="GJF00059.1"/>
    <property type="molecule type" value="Genomic_DNA"/>
</dbReference>
<accession>A0A9P3GS35</accession>
<evidence type="ECO:0000313" key="2">
    <source>
        <dbReference type="EMBL" id="GJF00059.1"/>
    </source>
</evidence>
<name>A0A9P3GS35_9APHY</name>
<dbReference type="Proteomes" id="UP000703269">
    <property type="component" value="Unassembled WGS sequence"/>
</dbReference>
<comment type="caution">
    <text evidence="2">The sequence shown here is derived from an EMBL/GenBank/DDBJ whole genome shotgun (WGS) entry which is preliminary data.</text>
</comment>
<sequence length="301" mass="32244">MPVRLCTIAPCWPKSPGLAKIFVAALSPRSSSTTVLRPLHPKRHACQDSGSVSIRGQQHALYAEVWRPHEIPIVPPASPAEVCTMLLQRTCFSCPTRASVAMSGMTVSALRLFLLPRAVHLSAALNVQATDDHLPSLLTDPRTAPEVRSHLIPYSLKGAPAFCGSVKLNCQPADAADRVDSLFALCTSLISVFTCGHAGDHSVTFSHSQVESEGDWDAADANEAALLPRRSDRVGAARTASADANDGNRRAAEADEARDVAEHDAQEAKEGVGLSGVALAKTWSMHAVRIYAAFEILSRRR</sequence>
<dbReference type="AlphaFoldDB" id="A0A9P3GS35"/>
<reference evidence="2 3" key="1">
    <citation type="submission" date="2021-08" db="EMBL/GenBank/DDBJ databases">
        <title>Draft Genome Sequence of Phanerochaete sordida strain YK-624.</title>
        <authorList>
            <person name="Mori T."/>
            <person name="Dohra H."/>
            <person name="Suzuki T."/>
            <person name="Kawagishi H."/>
            <person name="Hirai H."/>
        </authorList>
    </citation>
    <scope>NUCLEOTIDE SEQUENCE [LARGE SCALE GENOMIC DNA]</scope>
    <source>
        <strain evidence="2 3">YK-624</strain>
    </source>
</reference>
<evidence type="ECO:0000256" key="1">
    <source>
        <dbReference type="SAM" id="MobiDB-lite"/>
    </source>
</evidence>
<gene>
    <name evidence="2" type="ORF">PsYK624_163360</name>
</gene>
<evidence type="ECO:0000313" key="3">
    <source>
        <dbReference type="Proteomes" id="UP000703269"/>
    </source>
</evidence>
<protein>
    <submittedName>
        <fullName evidence="2">Uncharacterized protein</fullName>
    </submittedName>
</protein>
<organism evidence="2 3">
    <name type="scientific">Phanerochaete sordida</name>
    <dbReference type="NCBI Taxonomy" id="48140"/>
    <lineage>
        <taxon>Eukaryota</taxon>
        <taxon>Fungi</taxon>
        <taxon>Dikarya</taxon>
        <taxon>Basidiomycota</taxon>
        <taxon>Agaricomycotina</taxon>
        <taxon>Agaricomycetes</taxon>
        <taxon>Polyporales</taxon>
        <taxon>Phanerochaetaceae</taxon>
        <taxon>Phanerochaete</taxon>
    </lineage>
</organism>
<keyword evidence="3" id="KW-1185">Reference proteome</keyword>
<feature type="region of interest" description="Disordered" evidence="1">
    <location>
        <begin position="230"/>
        <end position="253"/>
    </location>
</feature>